<evidence type="ECO:0000256" key="4">
    <source>
        <dbReference type="ARBA" id="ARBA00013136"/>
    </source>
</evidence>
<dbReference type="PROSITE" id="PS00862">
    <property type="entry name" value="OX2_COVAL_FAD"/>
    <property type="match status" value="1"/>
</dbReference>
<dbReference type="Gene3D" id="3.30.70.2520">
    <property type="match status" value="1"/>
</dbReference>
<comment type="cofactor">
    <cofactor evidence="1 9">
        <name>FAD</name>
        <dbReference type="ChEBI" id="CHEBI:57692"/>
    </cofactor>
</comment>
<evidence type="ECO:0000259" key="10">
    <source>
        <dbReference type="PROSITE" id="PS51387"/>
    </source>
</evidence>
<dbReference type="PIRSF" id="PIRSF000136">
    <property type="entry name" value="LGO_GLO"/>
    <property type="match status" value="1"/>
</dbReference>
<evidence type="ECO:0000256" key="9">
    <source>
        <dbReference type="RuleBase" id="RU367158"/>
    </source>
</evidence>
<comment type="caution">
    <text evidence="11">The sequence shown here is derived from an EMBL/GenBank/DDBJ whole genome shotgun (WGS) entry which is preliminary data.</text>
</comment>
<accession>A0AAE8STL9</accession>
<dbReference type="GO" id="GO:0031966">
    <property type="term" value="C:mitochondrial membrane"/>
    <property type="evidence" value="ECO:0007669"/>
    <property type="project" value="UniProtKB-SubCell"/>
</dbReference>
<dbReference type="PROSITE" id="PS51387">
    <property type="entry name" value="FAD_PCMH"/>
    <property type="match status" value="1"/>
</dbReference>
<evidence type="ECO:0000256" key="7">
    <source>
        <dbReference type="ARBA" id="ARBA00023002"/>
    </source>
</evidence>
<sequence>MSQLSVIQQELDNPTDGIHLHATRKHIHATWALTFSSAPELYFQPESVEEVQKIIRLAHQCRRRVVVVGSGHSPSHLTCTSHWLVNLDKLNAILETDGESKVVRVQAGIRLRDLCAELDKRDLDMANLGSINEQSMAGVISTGTHGSSLRHGLVSENVLGFKIVIADGSIQECSATSNNELFRAGLISLGALGIIVEVTYQAVPNFRLHWQQTIDSDRKLFSQWSTDFWAQREFIRVWWLPHTRRAVTWSADRTEEPNSELPYSYFDGALGYYLYHNLLYVGHWIPRILPWVEWFMFGIQYSFKNGTTTSAVQPSRKALLLNCLYSQYVNEWALPLSKGPEALRRLSTWLNNLSPDDPDYMEHGIPFSSKGIYIHAPLEVRVTNSVPATPEAANSRPFLDASVADGPTLYLNATLYRPYHTDPACRQRYYEAFEYLMNDLGGRPHWAKNFLSDKAAIENMYGEDLERWRRVREEVDPEGMFVGPWHREKVVDGPPLPLEETLEEGVIRRDSTGARRVIGWVRG</sequence>
<name>A0AAE8STL9_9PEZI</name>
<comment type="similarity">
    <text evidence="3 9">Belongs to the oxygen-dependent FAD-linked oxidoreductase family.</text>
</comment>
<protein>
    <recommendedName>
        <fullName evidence="4 9">D-arabinono-1,4-lactone oxidase</fullName>
        <shortName evidence="9">ALO</shortName>
        <ecNumber evidence="4 9">1.1.3.37</ecNumber>
    </recommendedName>
    <alternativeName>
        <fullName evidence="8 9">L-galactono-gamma-lactone oxidase</fullName>
    </alternativeName>
</protein>
<evidence type="ECO:0000256" key="2">
    <source>
        <dbReference type="ARBA" id="ARBA00005083"/>
    </source>
</evidence>
<gene>
    <name evidence="11" type="ORF">DNG_03059</name>
</gene>
<dbReference type="InterPro" id="IPR006093">
    <property type="entry name" value="Oxy_OxRdtase_FAD_BS"/>
</dbReference>
<organism evidence="11 12">
    <name type="scientific">Cephalotrichum gorgonifer</name>
    <dbReference type="NCBI Taxonomy" id="2041049"/>
    <lineage>
        <taxon>Eukaryota</taxon>
        <taxon>Fungi</taxon>
        <taxon>Dikarya</taxon>
        <taxon>Ascomycota</taxon>
        <taxon>Pezizomycotina</taxon>
        <taxon>Sordariomycetes</taxon>
        <taxon>Hypocreomycetidae</taxon>
        <taxon>Microascales</taxon>
        <taxon>Microascaceae</taxon>
        <taxon>Cephalotrichum</taxon>
    </lineage>
</organism>
<dbReference type="InterPro" id="IPR016167">
    <property type="entry name" value="FAD-bd_PCMH_sub1"/>
</dbReference>
<dbReference type="PANTHER" id="PTHR43762:SF1">
    <property type="entry name" value="D-ARABINONO-1,4-LACTONE OXIDASE"/>
    <property type="match status" value="1"/>
</dbReference>
<dbReference type="InterPro" id="IPR006094">
    <property type="entry name" value="Oxid_FAD_bind_N"/>
</dbReference>
<dbReference type="InterPro" id="IPR030654">
    <property type="entry name" value="Sugar_lactone_oxidase"/>
</dbReference>
<dbReference type="NCBIfam" id="TIGR01678">
    <property type="entry name" value="FAD_lactone_ox"/>
    <property type="match status" value="1"/>
</dbReference>
<keyword evidence="5 9" id="KW-0285">Flavoprotein</keyword>
<keyword evidence="7 9" id="KW-0560">Oxidoreductase</keyword>
<dbReference type="AlphaFoldDB" id="A0AAE8STL9"/>
<comment type="subcellular location">
    <subcellularLocation>
        <location evidence="9">Mitochondrion membrane</location>
    </subcellularLocation>
</comment>
<keyword evidence="12" id="KW-1185">Reference proteome</keyword>
<dbReference type="Gene3D" id="3.30.465.10">
    <property type="match status" value="1"/>
</dbReference>
<dbReference type="Pfam" id="PF04030">
    <property type="entry name" value="ALO"/>
    <property type="match status" value="1"/>
</dbReference>
<dbReference type="InterPro" id="IPR007173">
    <property type="entry name" value="ALO_C"/>
</dbReference>
<reference evidence="11" key="1">
    <citation type="submission" date="2018-03" db="EMBL/GenBank/DDBJ databases">
        <authorList>
            <person name="Guldener U."/>
        </authorList>
    </citation>
    <scope>NUCLEOTIDE SEQUENCE</scope>
</reference>
<dbReference type="InterPro" id="IPR016166">
    <property type="entry name" value="FAD-bd_PCMH"/>
</dbReference>
<keyword evidence="9" id="KW-0496">Mitochondrion</keyword>
<dbReference type="PANTHER" id="PTHR43762">
    <property type="entry name" value="L-GULONOLACTONE OXIDASE"/>
    <property type="match status" value="1"/>
</dbReference>
<dbReference type="GO" id="GO:0003885">
    <property type="term" value="F:D-arabinono-1,4-lactone oxidase activity"/>
    <property type="evidence" value="ECO:0007669"/>
    <property type="project" value="UniProtKB-UniRule"/>
</dbReference>
<evidence type="ECO:0000256" key="5">
    <source>
        <dbReference type="ARBA" id="ARBA00022630"/>
    </source>
</evidence>
<dbReference type="Proteomes" id="UP001187682">
    <property type="component" value="Unassembled WGS sequence"/>
</dbReference>
<evidence type="ECO:0000256" key="3">
    <source>
        <dbReference type="ARBA" id="ARBA00005466"/>
    </source>
</evidence>
<dbReference type="InterPro" id="IPR010031">
    <property type="entry name" value="FAD_lactone_oxidase-like"/>
</dbReference>
<dbReference type="InterPro" id="IPR016169">
    <property type="entry name" value="FAD-bd_PCMH_sub2"/>
</dbReference>
<dbReference type="InterPro" id="IPR036318">
    <property type="entry name" value="FAD-bd_PCMH-like_sf"/>
</dbReference>
<dbReference type="SUPFAM" id="SSF56176">
    <property type="entry name" value="FAD-binding/transporter-associated domain-like"/>
    <property type="match status" value="1"/>
</dbReference>
<dbReference type="GO" id="GO:0071949">
    <property type="term" value="F:FAD binding"/>
    <property type="evidence" value="ECO:0007669"/>
    <property type="project" value="UniProtKB-UniRule"/>
</dbReference>
<evidence type="ECO:0000313" key="11">
    <source>
        <dbReference type="EMBL" id="SPO00212.1"/>
    </source>
</evidence>
<dbReference type="EMBL" id="ONZQ02000003">
    <property type="protein sequence ID" value="SPO00212.1"/>
    <property type="molecule type" value="Genomic_DNA"/>
</dbReference>
<feature type="domain" description="FAD-binding PCMH-type" evidence="10">
    <location>
        <begin position="35"/>
        <end position="205"/>
    </location>
</feature>
<proteinExistence type="inferred from homology"/>
<evidence type="ECO:0000256" key="1">
    <source>
        <dbReference type="ARBA" id="ARBA00001974"/>
    </source>
</evidence>
<dbReference type="Pfam" id="PF01565">
    <property type="entry name" value="FAD_binding_4"/>
    <property type="match status" value="1"/>
</dbReference>
<dbReference type="Gene3D" id="3.30.43.10">
    <property type="entry name" value="Uridine Diphospho-n-acetylenolpyruvylglucosamine Reductase, domain 2"/>
    <property type="match status" value="1"/>
</dbReference>
<dbReference type="EC" id="1.1.3.37" evidence="4 9"/>
<comment type="catalytic activity">
    <reaction evidence="9">
        <text>D-arabinono-1,4-lactone + O2 = dehydro-D-arabinono-1,4-lactone + H2O2 + H(+)</text>
        <dbReference type="Rhea" id="RHEA:23756"/>
        <dbReference type="ChEBI" id="CHEBI:15378"/>
        <dbReference type="ChEBI" id="CHEBI:15379"/>
        <dbReference type="ChEBI" id="CHEBI:16240"/>
        <dbReference type="ChEBI" id="CHEBI:16292"/>
        <dbReference type="ChEBI" id="CHEBI:58277"/>
        <dbReference type="EC" id="1.1.3.37"/>
    </reaction>
</comment>
<evidence type="ECO:0000256" key="6">
    <source>
        <dbReference type="ARBA" id="ARBA00022827"/>
    </source>
</evidence>
<keyword evidence="6 9" id="KW-0274">FAD</keyword>
<evidence type="ECO:0000313" key="12">
    <source>
        <dbReference type="Proteomes" id="UP001187682"/>
    </source>
</evidence>
<comment type="pathway">
    <text evidence="2 9">Cofactor biosynthesis; D-erythroascorbate biosynthesis; dehydro-D-arabinono-1,4-lactone from D-arabinose: step 2/2.</text>
</comment>
<evidence type="ECO:0000256" key="8">
    <source>
        <dbReference type="ARBA" id="ARBA00033418"/>
    </source>
</evidence>